<dbReference type="AlphaFoldDB" id="A0AAV1KAZ4"/>
<comment type="caution">
    <text evidence="1">The sequence shown here is derived from an EMBL/GenBank/DDBJ whole genome shotgun (WGS) entry which is preliminary data.</text>
</comment>
<name>A0AAV1KAZ4_9NEOP</name>
<evidence type="ECO:0000313" key="1">
    <source>
        <dbReference type="EMBL" id="CAK1580178.1"/>
    </source>
</evidence>
<dbReference type="SUPFAM" id="SSF52058">
    <property type="entry name" value="L domain-like"/>
    <property type="match status" value="1"/>
</dbReference>
<protein>
    <recommendedName>
        <fullName evidence="3">LRRCT domain-containing protein</fullName>
    </recommendedName>
</protein>
<keyword evidence="2" id="KW-1185">Reference proteome</keyword>
<accession>A0AAV1KAZ4</accession>
<proteinExistence type="predicted"/>
<dbReference type="EMBL" id="CAVLGL010000013">
    <property type="protein sequence ID" value="CAK1580178.1"/>
    <property type="molecule type" value="Genomic_DNA"/>
</dbReference>
<dbReference type="InterPro" id="IPR032675">
    <property type="entry name" value="LRR_dom_sf"/>
</dbReference>
<evidence type="ECO:0008006" key="3">
    <source>
        <dbReference type="Google" id="ProtNLM"/>
    </source>
</evidence>
<evidence type="ECO:0000313" key="2">
    <source>
        <dbReference type="Proteomes" id="UP001314205"/>
    </source>
</evidence>
<dbReference type="Proteomes" id="UP001314205">
    <property type="component" value="Unassembled WGS sequence"/>
</dbReference>
<sequence>MTHVVSDLAGAVIPMITVDCANRNLEMPPATLPPGTTTLRLENNKIPVYAFDKAIQANNNIMHLLLGHNPWRCDCHFIPRFQALLLKYKRVIRDQSDIRCPKSDDKTISLTQVTIT</sequence>
<organism evidence="1 2">
    <name type="scientific">Parnassius mnemosyne</name>
    <name type="common">clouded apollo</name>
    <dbReference type="NCBI Taxonomy" id="213953"/>
    <lineage>
        <taxon>Eukaryota</taxon>
        <taxon>Metazoa</taxon>
        <taxon>Ecdysozoa</taxon>
        <taxon>Arthropoda</taxon>
        <taxon>Hexapoda</taxon>
        <taxon>Insecta</taxon>
        <taxon>Pterygota</taxon>
        <taxon>Neoptera</taxon>
        <taxon>Endopterygota</taxon>
        <taxon>Lepidoptera</taxon>
        <taxon>Glossata</taxon>
        <taxon>Ditrysia</taxon>
        <taxon>Papilionoidea</taxon>
        <taxon>Papilionidae</taxon>
        <taxon>Parnassiinae</taxon>
        <taxon>Parnassini</taxon>
        <taxon>Parnassius</taxon>
        <taxon>Driopa</taxon>
    </lineage>
</organism>
<dbReference type="Gene3D" id="3.80.10.10">
    <property type="entry name" value="Ribonuclease Inhibitor"/>
    <property type="match status" value="1"/>
</dbReference>
<gene>
    <name evidence="1" type="ORF">PARMNEM_LOCUS2020</name>
</gene>
<reference evidence="1 2" key="1">
    <citation type="submission" date="2023-11" db="EMBL/GenBank/DDBJ databases">
        <authorList>
            <person name="Hedman E."/>
            <person name="Englund M."/>
            <person name="Stromberg M."/>
            <person name="Nyberg Akerstrom W."/>
            <person name="Nylinder S."/>
            <person name="Jareborg N."/>
            <person name="Kallberg Y."/>
            <person name="Kronander E."/>
        </authorList>
    </citation>
    <scope>NUCLEOTIDE SEQUENCE [LARGE SCALE GENOMIC DNA]</scope>
</reference>